<feature type="non-terminal residue" evidence="2">
    <location>
        <position position="133"/>
    </location>
</feature>
<dbReference type="EMBL" id="BARS01054950">
    <property type="protein sequence ID" value="GAG52685.1"/>
    <property type="molecule type" value="Genomic_DNA"/>
</dbReference>
<comment type="caution">
    <text evidence="2">The sequence shown here is derived from an EMBL/GenBank/DDBJ whole genome shotgun (WGS) entry which is preliminary data.</text>
</comment>
<feature type="coiled-coil region" evidence="1">
    <location>
        <begin position="48"/>
        <end position="86"/>
    </location>
</feature>
<protein>
    <submittedName>
        <fullName evidence="2">Uncharacterized protein</fullName>
    </submittedName>
</protein>
<sequence>MSEKQKSQEIIPKEITQLLEHRATLGNWLAKLDELSGTVRPEVYDRVRGDYEERLRSQEKELTAHRSEMETALEEHKTRVTVLESDRDERAAELEEAQLRFAVGEFKEAEFRKHKSAHEERLTALDAELKSDQ</sequence>
<accession>X0YA23</accession>
<gene>
    <name evidence="2" type="ORF">S01H1_81240</name>
</gene>
<reference evidence="2" key="1">
    <citation type="journal article" date="2014" name="Front. Microbiol.">
        <title>High frequency of phylogenetically diverse reductive dehalogenase-homologous genes in deep subseafloor sedimentary metagenomes.</title>
        <authorList>
            <person name="Kawai M."/>
            <person name="Futagami T."/>
            <person name="Toyoda A."/>
            <person name="Takaki Y."/>
            <person name="Nishi S."/>
            <person name="Hori S."/>
            <person name="Arai W."/>
            <person name="Tsubouchi T."/>
            <person name="Morono Y."/>
            <person name="Uchiyama I."/>
            <person name="Ito T."/>
            <person name="Fujiyama A."/>
            <person name="Inagaki F."/>
            <person name="Takami H."/>
        </authorList>
    </citation>
    <scope>NUCLEOTIDE SEQUENCE</scope>
    <source>
        <strain evidence="2">Expedition CK06-06</strain>
    </source>
</reference>
<evidence type="ECO:0000256" key="1">
    <source>
        <dbReference type="SAM" id="Coils"/>
    </source>
</evidence>
<keyword evidence="1" id="KW-0175">Coiled coil</keyword>
<dbReference type="AlphaFoldDB" id="X0YA23"/>
<evidence type="ECO:0000313" key="2">
    <source>
        <dbReference type="EMBL" id="GAG52685.1"/>
    </source>
</evidence>
<proteinExistence type="predicted"/>
<organism evidence="2">
    <name type="scientific">marine sediment metagenome</name>
    <dbReference type="NCBI Taxonomy" id="412755"/>
    <lineage>
        <taxon>unclassified sequences</taxon>
        <taxon>metagenomes</taxon>
        <taxon>ecological metagenomes</taxon>
    </lineage>
</organism>
<name>X0YA23_9ZZZZ</name>